<dbReference type="GO" id="GO:0003824">
    <property type="term" value="F:catalytic activity"/>
    <property type="evidence" value="ECO:0007669"/>
    <property type="project" value="InterPro"/>
</dbReference>
<dbReference type="AlphaFoldDB" id="A0A7G8BGS5"/>
<name>A0A7G8BGS5_9BACT</name>
<protein>
    <recommendedName>
        <fullName evidence="3">Galactose mutarotase</fullName>
    </recommendedName>
</protein>
<reference evidence="1 2" key="1">
    <citation type="submission" date="2020-08" db="EMBL/GenBank/DDBJ databases">
        <title>Edaphobacter telluris sp. nov. and Acidobacterium dinghuensis sp. nov., two acidobacteria isolated from forest soil.</title>
        <authorList>
            <person name="Fu J."/>
            <person name="Qiu L."/>
        </authorList>
    </citation>
    <scope>NUCLEOTIDE SEQUENCE [LARGE SCALE GENOMIC DNA]</scope>
    <source>
        <strain evidence="1">4Y35</strain>
    </source>
</reference>
<dbReference type="GO" id="GO:0030246">
    <property type="term" value="F:carbohydrate binding"/>
    <property type="evidence" value="ECO:0007669"/>
    <property type="project" value="InterPro"/>
</dbReference>
<evidence type="ECO:0000313" key="1">
    <source>
        <dbReference type="EMBL" id="QNI31745.1"/>
    </source>
</evidence>
<evidence type="ECO:0000313" key="2">
    <source>
        <dbReference type="Proteomes" id="UP000515312"/>
    </source>
</evidence>
<dbReference type="EMBL" id="CP060394">
    <property type="protein sequence ID" value="QNI31745.1"/>
    <property type="molecule type" value="Genomic_DNA"/>
</dbReference>
<dbReference type="Gene3D" id="2.70.98.10">
    <property type="match status" value="1"/>
</dbReference>
<organism evidence="1 2">
    <name type="scientific">Alloacidobacterium dinghuense</name>
    <dbReference type="NCBI Taxonomy" id="2763107"/>
    <lineage>
        <taxon>Bacteria</taxon>
        <taxon>Pseudomonadati</taxon>
        <taxon>Acidobacteriota</taxon>
        <taxon>Terriglobia</taxon>
        <taxon>Terriglobales</taxon>
        <taxon>Acidobacteriaceae</taxon>
        <taxon>Alloacidobacterium</taxon>
    </lineage>
</organism>
<keyword evidence="2" id="KW-1185">Reference proteome</keyword>
<dbReference type="RefSeq" id="WP_186742646.1">
    <property type="nucleotide sequence ID" value="NZ_CP060394.1"/>
</dbReference>
<dbReference type="GO" id="GO:0005975">
    <property type="term" value="P:carbohydrate metabolic process"/>
    <property type="evidence" value="ECO:0007669"/>
    <property type="project" value="InterPro"/>
</dbReference>
<evidence type="ECO:0008006" key="3">
    <source>
        <dbReference type="Google" id="ProtNLM"/>
    </source>
</evidence>
<dbReference type="Proteomes" id="UP000515312">
    <property type="component" value="Chromosome"/>
</dbReference>
<accession>A0A7G8BGS5</accession>
<dbReference type="KEGG" id="adin:H7849_22280"/>
<proteinExistence type="predicted"/>
<dbReference type="InterPro" id="IPR011013">
    <property type="entry name" value="Gal_mutarotase_sf_dom"/>
</dbReference>
<sequence length="296" mass="32593">MRVVVLPSLGGKIASIQIPTGEELLQQPLQPYALRTRYMSFDASDASGWDECLPSVAACEVPIASGTVQIPDHGDFWQVPWEISAQNGNELAMFADGFSLPLRFGKTLRLDEHQLHIFYEVRNLSDEPVEYVWSAHPLFAVEPGDRIVLPESISEVTVEGSAKNRLGEPGTKQLWPQARMNGKSADLTIAGKKTDGIGDKLFTAAPKEGWCAIERRRLKSRVELRFDSQELPYLGLWICYGGWPGNGANRQQCVALEPCTALGDSLASAAEQGRARKLTASTEDRWSLELRVAGVL</sequence>
<dbReference type="InterPro" id="IPR014718">
    <property type="entry name" value="GH-type_carb-bd"/>
</dbReference>
<dbReference type="SUPFAM" id="SSF74650">
    <property type="entry name" value="Galactose mutarotase-like"/>
    <property type="match status" value="1"/>
</dbReference>
<gene>
    <name evidence="1" type="ORF">H7849_22280</name>
</gene>